<keyword evidence="2" id="KW-1015">Disulfide bond</keyword>
<dbReference type="Proteomes" id="UP001217089">
    <property type="component" value="Unassembled WGS sequence"/>
</dbReference>
<dbReference type="InterPro" id="IPR051418">
    <property type="entry name" value="Spondin/Thrombospondin_T1"/>
</dbReference>
<protein>
    <recommendedName>
        <fullName evidence="4">Spondin-like TSP1 domain-containing protein</fullName>
    </recommendedName>
</protein>
<organism evidence="5 6">
    <name type="scientific">Tegillarca granosa</name>
    <name type="common">Malaysian cockle</name>
    <name type="synonym">Anadara granosa</name>
    <dbReference type="NCBI Taxonomy" id="220873"/>
    <lineage>
        <taxon>Eukaryota</taxon>
        <taxon>Metazoa</taxon>
        <taxon>Spiralia</taxon>
        <taxon>Lophotrochozoa</taxon>
        <taxon>Mollusca</taxon>
        <taxon>Bivalvia</taxon>
        <taxon>Autobranchia</taxon>
        <taxon>Pteriomorphia</taxon>
        <taxon>Arcoida</taxon>
        <taxon>Arcoidea</taxon>
        <taxon>Arcidae</taxon>
        <taxon>Tegillarca</taxon>
    </lineage>
</organism>
<dbReference type="Pfam" id="PF19030">
    <property type="entry name" value="TSP1_ADAMTS"/>
    <property type="match status" value="2"/>
</dbReference>
<evidence type="ECO:0000256" key="2">
    <source>
        <dbReference type="ARBA" id="ARBA00023157"/>
    </source>
</evidence>
<dbReference type="InterPro" id="IPR044004">
    <property type="entry name" value="TSP1_spondin_dom"/>
</dbReference>
<accession>A0ABQ9EVE2</accession>
<feature type="domain" description="Spondin-like TSP1" evidence="4">
    <location>
        <begin position="550"/>
        <end position="613"/>
    </location>
</feature>
<dbReference type="InterPro" id="IPR036383">
    <property type="entry name" value="TSP1_rpt_sf"/>
</dbReference>
<dbReference type="InterPro" id="IPR000884">
    <property type="entry name" value="TSP1_rpt"/>
</dbReference>
<dbReference type="PANTHER" id="PTHR11311:SF30">
    <property type="entry name" value="SPONDIN-LIKE TSP1 DOMAIN-CONTAINING PROTEIN"/>
    <property type="match status" value="1"/>
</dbReference>
<evidence type="ECO:0000259" key="4">
    <source>
        <dbReference type="Pfam" id="PF19028"/>
    </source>
</evidence>
<reference evidence="5 6" key="1">
    <citation type="submission" date="2022-12" db="EMBL/GenBank/DDBJ databases">
        <title>Chromosome-level genome of Tegillarca granosa.</title>
        <authorList>
            <person name="Kim J."/>
        </authorList>
    </citation>
    <scope>NUCLEOTIDE SEQUENCE [LARGE SCALE GENOMIC DNA]</scope>
    <source>
        <strain evidence="5">Teg-2019</strain>
        <tissue evidence="5">Adductor muscle</tissue>
    </source>
</reference>
<dbReference type="Pfam" id="PF19028">
    <property type="entry name" value="TSP1_spondin"/>
    <property type="match status" value="2"/>
</dbReference>
<dbReference type="Gene3D" id="2.20.100.10">
    <property type="entry name" value="Thrombospondin type-1 (TSP1) repeat"/>
    <property type="match status" value="4"/>
</dbReference>
<keyword evidence="1" id="KW-0732">Signal</keyword>
<dbReference type="PANTHER" id="PTHR11311">
    <property type="entry name" value="SPONDIN"/>
    <property type="match status" value="1"/>
</dbReference>
<keyword evidence="3" id="KW-0325">Glycoprotein</keyword>
<dbReference type="SMART" id="SM00209">
    <property type="entry name" value="TSP1"/>
    <property type="match status" value="5"/>
</dbReference>
<evidence type="ECO:0000313" key="5">
    <source>
        <dbReference type="EMBL" id="KAJ8307365.1"/>
    </source>
</evidence>
<dbReference type="EMBL" id="JARBDR010000793">
    <property type="protein sequence ID" value="KAJ8307365.1"/>
    <property type="molecule type" value="Genomic_DNA"/>
</dbReference>
<keyword evidence="6" id="KW-1185">Reference proteome</keyword>
<dbReference type="PROSITE" id="PS50092">
    <property type="entry name" value="TSP1"/>
    <property type="match status" value="4"/>
</dbReference>
<sequence>MNIFDKTMFLSPFLSISHGCLILAVHSHSCLILAVHVKSHSCLILAIHVKEPWLFEISCTCLRFMSHSYLILAVHVKGSWTECQLFGCGEGGTQVRPVWCERITATSSSVTQDGNCKDLQKPDEQRTCFKVCSEHRYQVKWATTSWSDCSLSPMSTVCARGSGVRYRNVTCVWKGNGQLEEDNVCSSFEQKPASRQRCELRCPQDCVVSVFSKWNSCESCRYANKTRTRNIIVPPSNGGKECPDFTESVPCRNCTSAYFLSIFPWSKCVSFSSSSSHPQVGHQDRDIKCINGLGARVNYSCIGPQSQVAVSEQGCICPQSEVAVSGKGCIGPQSQVAVSEKVCFGPNSQVAVSKQVCIGPQSQVAVSEQGCIGPQAQIDMFTKVNKNRNGHLLVHGYCREGIHLTESIIYHQTCLIPQDCNVSEWSSWKLINSSCMDINGQTIVGQMKRYRRVLKVPRGSGKPCPPLEETTEVQGTDSRKCPRTYWKVSEWSSCQPVHGMQQCSTGLQHRQTICIEESQDGRSKPVANERCTEERPLTSQTCRADCHWDCTVSLWSQWTECRVTDCEQYARKRRTNQKTGQRYRTREVLTLPGQGGQQCPHLSETQNCDPEPCYNWNITTGKCILRTTNRGQPCGVGTAHRTFACVNKFGMRVADSLCNELHGQPDNTVNCQVACPNDCVLSDWGEWTECPDLLCPKSNMKSGNSCPASLIRDMQDVQDCPTVIECATYMWQADPWNPCLLSNTKTKCGRGTQTREVACYNSKKQLVSDEKCTTKVKPTVSQNCNVPCPKDCIVTEFSDWSPCSATCWEEVIEIHITSRRCQNCYYKIMKIH</sequence>
<evidence type="ECO:0000256" key="3">
    <source>
        <dbReference type="ARBA" id="ARBA00023180"/>
    </source>
</evidence>
<name>A0ABQ9EVE2_TEGGR</name>
<evidence type="ECO:0000256" key="1">
    <source>
        <dbReference type="ARBA" id="ARBA00022729"/>
    </source>
</evidence>
<comment type="caution">
    <text evidence="5">The sequence shown here is derived from an EMBL/GenBank/DDBJ whole genome shotgun (WGS) entry which is preliminary data.</text>
</comment>
<gene>
    <name evidence="5" type="ORF">KUTeg_015449</name>
</gene>
<proteinExistence type="predicted"/>
<dbReference type="SUPFAM" id="SSF82895">
    <property type="entry name" value="TSP-1 type 1 repeat"/>
    <property type="match status" value="2"/>
</dbReference>
<feature type="domain" description="Spondin-like TSP1" evidence="4">
    <location>
        <begin position="206"/>
        <end position="253"/>
    </location>
</feature>
<evidence type="ECO:0000313" key="6">
    <source>
        <dbReference type="Proteomes" id="UP001217089"/>
    </source>
</evidence>